<dbReference type="AlphaFoldDB" id="A0A813M246"/>
<comment type="caution">
    <text evidence="1">The sequence shown here is derived from an EMBL/GenBank/DDBJ whole genome shotgun (WGS) entry which is preliminary data.</text>
</comment>
<sequence length="194" mass="21001">MLTTEEQLMVERPWEMMPSLSGLFPSSSAAHEADTGQRLLNLVPLPTWECNCRSKYAHRWEAVCGGVAGGRLFGLLHCTLCHQRSRTGHGKSARCWLQADRTRPALPVGFVGATSVGKSWLVGRLQSEGAIQPEILEKMYTGGLQSADHCRLNPQAGGGIQGKEVPGGRLSEGGRALGSIGPWKFQHIWAEGNA</sequence>
<accession>A0A813M246</accession>
<name>A0A813M246_POLGL</name>
<dbReference type="Proteomes" id="UP000626109">
    <property type="component" value="Unassembled WGS sequence"/>
</dbReference>
<evidence type="ECO:0000313" key="2">
    <source>
        <dbReference type="Proteomes" id="UP000626109"/>
    </source>
</evidence>
<protein>
    <submittedName>
        <fullName evidence="1">Uncharacterized protein</fullName>
    </submittedName>
</protein>
<dbReference type="EMBL" id="CAJNNW010036996">
    <property type="protein sequence ID" value="CAE8738749.1"/>
    <property type="molecule type" value="Genomic_DNA"/>
</dbReference>
<proteinExistence type="predicted"/>
<reference evidence="1" key="1">
    <citation type="submission" date="2021-02" db="EMBL/GenBank/DDBJ databases">
        <authorList>
            <person name="Dougan E. K."/>
            <person name="Rhodes N."/>
            <person name="Thang M."/>
            <person name="Chan C."/>
        </authorList>
    </citation>
    <scope>NUCLEOTIDE SEQUENCE</scope>
</reference>
<evidence type="ECO:0000313" key="1">
    <source>
        <dbReference type="EMBL" id="CAE8738749.1"/>
    </source>
</evidence>
<organism evidence="1 2">
    <name type="scientific">Polarella glacialis</name>
    <name type="common">Dinoflagellate</name>
    <dbReference type="NCBI Taxonomy" id="89957"/>
    <lineage>
        <taxon>Eukaryota</taxon>
        <taxon>Sar</taxon>
        <taxon>Alveolata</taxon>
        <taxon>Dinophyceae</taxon>
        <taxon>Suessiales</taxon>
        <taxon>Suessiaceae</taxon>
        <taxon>Polarella</taxon>
    </lineage>
</organism>
<gene>
    <name evidence="1" type="ORF">PGLA2088_LOCUS49330</name>
</gene>